<protein>
    <submittedName>
        <fullName evidence="1">Uncharacterized protein</fullName>
    </submittedName>
</protein>
<organism evidence="1">
    <name type="scientific">marine sediment metagenome</name>
    <dbReference type="NCBI Taxonomy" id="412755"/>
    <lineage>
        <taxon>unclassified sequences</taxon>
        <taxon>metagenomes</taxon>
        <taxon>ecological metagenomes</taxon>
    </lineage>
</organism>
<evidence type="ECO:0000313" key="1">
    <source>
        <dbReference type="EMBL" id="KKM15099.1"/>
    </source>
</evidence>
<dbReference type="AlphaFoldDB" id="A0A0F9I623"/>
<comment type="caution">
    <text evidence="1">The sequence shown here is derived from an EMBL/GenBank/DDBJ whole genome shotgun (WGS) entry which is preliminary data.</text>
</comment>
<gene>
    <name evidence="1" type="ORF">LCGC14_1699430</name>
</gene>
<reference evidence="1" key="1">
    <citation type="journal article" date="2015" name="Nature">
        <title>Complex archaea that bridge the gap between prokaryotes and eukaryotes.</title>
        <authorList>
            <person name="Spang A."/>
            <person name="Saw J.H."/>
            <person name="Jorgensen S.L."/>
            <person name="Zaremba-Niedzwiedzka K."/>
            <person name="Martijn J."/>
            <person name="Lind A.E."/>
            <person name="van Eijk R."/>
            <person name="Schleper C."/>
            <person name="Guy L."/>
            <person name="Ettema T.J."/>
        </authorList>
    </citation>
    <scope>NUCLEOTIDE SEQUENCE</scope>
</reference>
<name>A0A0F9I623_9ZZZZ</name>
<accession>A0A0F9I623</accession>
<dbReference type="EMBL" id="LAZR01014990">
    <property type="protein sequence ID" value="KKM15099.1"/>
    <property type="molecule type" value="Genomic_DNA"/>
</dbReference>
<proteinExistence type="predicted"/>
<sequence length="107" mass="11659">MSFEKEFLDMMPQTIVVSTEASINKYGKITYSTANTSYAALIQAEQTLVRALDGTEKVAKTSLHINATGTINPTDRIVLPDGTVRPILSIGTLSDDEGIHHTEIFFG</sequence>